<protein>
    <submittedName>
        <fullName evidence="1">Uncharacterized protein</fullName>
    </submittedName>
</protein>
<gene>
    <name evidence="1" type="ORF">M529_21385</name>
</gene>
<dbReference type="PATRIC" id="fig|1346791.3.peg.4135"/>
<dbReference type="Proteomes" id="UP000015523">
    <property type="component" value="Unassembled WGS sequence"/>
</dbReference>
<comment type="caution">
    <text evidence="1">The sequence shown here is derived from an EMBL/GenBank/DDBJ whole genome shotgun (WGS) entry which is preliminary data.</text>
</comment>
<reference evidence="1 2" key="1">
    <citation type="journal article" date="2013" name="Genome Announc.">
        <title>Draft Genome Sequence of Sphingobium ummariense Strain RL-3, a Hexachlorocyclohexane-Degrading Bacterium.</title>
        <authorList>
            <person name="Kohli P."/>
            <person name="Dua A."/>
            <person name="Sangwan N."/>
            <person name="Oldach P."/>
            <person name="Khurana J.P."/>
            <person name="Lal R."/>
        </authorList>
    </citation>
    <scope>NUCLEOTIDE SEQUENCE [LARGE SCALE GENOMIC DNA]</scope>
    <source>
        <strain evidence="1 2">RL-3</strain>
    </source>
</reference>
<dbReference type="STRING" id="1346791.M529_21385"/>
<evidence type="ECO:0000313" key="1">
    <source>
        <dbReference type="EMBL" id="EQB30127.1"/>
    </source>
</evidence>
<organism evidence="1 2">
    <name type="scientific">Sphingobium ummariense RL-3</name>
    <dbReference type="NCBI Taxonomy" id="1346791"/>
    <lineage>
        <taxon>Bacteria</taxon>
        <taxon>Pseudomonadati</taxon>
        <taxon>Pseudomonadota</taxon>
        <taxon>Alphaproteobacteria</taxon>
        <taxon>Sphingomonadales</taxon>
        <taxon>Sphingomonadaceae</taxon>
        <taxon>Sphingobium</taxon>
    </lineage>
</organism>
<name>T0J023_9SPHN</name>
<accession>T0J023</accession>
<dbReference type="EMBL" id="AUWY01000126">
    <property type="protein sequence ID" value="EQB30127.1"/>
    <property type="molecule type" value="Genomic_DNA"/>
</dbReference>
<dbReference type="AlphaFoldDB" id="T0J023"/>
<evidence type="ECO:0000313" key="2">
    <source>
        <dbReference type="Proteomes" id="UP000015523"/>
    </source>
</evidence>
<keyword evidence="2" id="KW-1185">Reference proteome</keyword>
<proteinExistence type="predicted"/>
<sequence>MAAGMTIGVTLYSWNGRPALESRDGRVRYIASPGTGWIGATDETAASVATLRAQAITIGRDEFDARFGGAPWNVPDLDGWFQRRDPARPFDSYAKARAWANR</sequence>